<feature type="region of interest" description="Disordered" evidence="1">
    <location>
        <begin position="50"/>
        <end position="72"/>
    </location>
</feature>
<evidence type="ECO:0000313" key="2">
    <source>
        <dbReference type="EMBL" id="MBE9212963.1"/>
    </source>
</evidence>
<sequence length="72" mass="8182">MPRKRITYAIDERISDLIAQLARQEGISRNRYLEKHFAQVGIRLGVLPSNFEPLGETRGGDRKSAEAKEQAE</sequence>
<dbReference type="RefSeq" id="WP_193919400.1">
    <property type="nucleotide sequence ID" value="NZ_JADEWL010000022.1"/>
</dbReference>
<protein>
    <submittedName>
        <fullName evidence="2">Uncharacterized protein</fullName>
    </submittedName>
</protein>
<feature type="compositionally biased region" description="Basic and acidic residues" evidence="1">
    <location>
        <begin position="58"/>
        <end position="72"/>
    </location>
</feature>
<keyword evidence="3" id="KW-1185">Reference proteome</keyword>
<name>A0A8J7FB76_9CYAN</name>
<accession>A0A8J7FB76</accession>
<comment type="caution">
    <text evidence="2">The sequence shown here is derived from an EMBL/GenBank/DDBJ whole genome shotgun (WGS) entry which is preliminary data.</text>
</comment>
<proteinExistence type="predicted"/>
<gene>
    <name evidence="2" type="ORF">IQ247_09740</name>
</gene>
<evidence type="ECO:0000313" key="3">
    <source>
        <dbReference type="Proteomes" id="UP000620559"/>
    </source>
</evidence>
<evidence type="ECO:0000256" key="1">
    <source>
        <dbReference type="SAM" id="MobiDB-lite"/>
    </source>
</evidence>
<reference evidence="2" key="1">
    <citation type="submission" date="2020-10" db="EMBL/GenBank/DDBJ databases">
        <authorList>
            <person name="Castelo-Branco R."/>
            <person name="Eusebio N."/>
            <person name="Adriana R."/>
            <person name="Vieira A."/>
            <person name="Brugerolle De Fraissinette N."/>
            <person name="Rezende De Castro R."/>
            <person name="Schneider M.P."/>
            <person name="Vasconcelos V."/>
            <person name="Leao P.N."/>
        </authorList>
    </citation>
    <scope>NUCLEOTIDE SEQUENCE</scope>
    <source>
        <strain evidence="2">LEGE 06105</strain>
    </source>
</reference>
<dbReference type="AlphaFoldDB" id="A0A8J7FB76"/>
<organism evidence="2 3">
    <name type="scientific">Plectonema cf. radiosum LEGE 06105</name>
    <dbReference type="NCBI Taxonomy" id="945769"/>
    <lineage>
        <taxon>Bacteria</taxon>
        <taxon>Bacillati</taxon>
        <taxon>Cyanobacteriota</taxon>
        <taxon>Cyanophyceae</taxon>
        <taxon>Oscillatoriophycideae</taxon>
        <taxon>Oscillatoriales</taxon>
        <taxon>Microcoleaceae</taxon>
        <taxon>Plectonema</taxon>
    </lineage>
</organism>
<dbReference type="EMBL" id="JADEWL010000022">
    <property type="protein sequence ID" value="MBE9212963.1"/>
    <property type="molecule type" value="Genomic_DNA"/>
</dbReference>
<dbReference type="Proteomes" id="UP000620559">
    <property type="component" value="Unassembled WGS sequence"/>
</dbReference>